<proteinExistence type="predicted"/>
<dbReference type="HOGENOM" id="CLU_478004_0_0_6"/>
<feature type="transmembrane region" description="Helical" evidence="1">
    <location>
        <begin position="278"/>
        <end position="296"/>
    </location>
</feature>
<feature type="transmembrane region" description="Helical" evidence="1">
    <location>
        <begin position="383"/>
        <end position="403"/>
    </location>
</feature>
<dbReference type="AlphaFoldDB" id="A4ABL7"/>
<feature type="transmembrane region" description="Helical" evidence="1">
    <location>
        <begin position="256"/>
        <end position="272"/>
    </location>
</feature>
<evidence type="ECO:0000313" key="3">
    <source>
        <dbReference type="Proteomes" id="UP000019205"/>
    </source>
</evidence>
<sequence>MRRWVRQRRIYPLLDCANSRRYREPGLSLSPDFSSSPPPRVLLLALLVLAFFLRAVPALNYGQDWYGDDGFTLVNFDEGGSCRAALRGFDYSPFVGWQTLAIAGALGDSPPEGGVGSAQTAKAFCHSEGHLLIARLYSATTGALTVGALWLLATLLFPERPWVAPTAGALLALSGWHISESMVGTVDAASTFFIYAFICALIWSLRRGGSRWLIAVVLLAPAIFTKYWVFAVASLAAFLPPGFLATLFGGLSRWRIAILLLGYAAVFGLVSNPELPPWAIWLLPAVFYLIVPWPRLSATGRGFFLLAPWLAPLLMQVDVFVAFTAGSLEGRFGTDYGAIGWHKWLRNPINVFTVLVMGLGVPAFLGAVYGAGQLWKREAFDRVCLALLPLPAFALYMAFLAPVTYYRHYLPLLPAACLLAALGVSYLRPSRRGLAVALMVLWQALLAMDLVSDYHLDPRRKLIAWYGERSPTRVLVSYYVNPPPDTGAVHRLFRPVDADSRSQRLSRVDAVILSENWYDTAFANELNGPLVHDLSHLIKTTPESARFYRRAIADEHPMLVKREHFRAPSFMPELLLHYTVYGSFTQFVGDIVVFEVRP</sequence>
<evidence type="ECO:0000256" key="1">
    <source>
        <dbReference type="SAM" id="Phobius"/>
    </source>
</evidence>
<reference evidence="2 3" key="1">
    <citation type="journal article" date="2007" name="Proc. Natl. Acad. Sci. U.S.A.">
        <title>Characterization of a marine gammaproteobacterium capable of aerobic anoxygenic photosynthesis.</title>
        <authorList>
            <person name="Fuchs B.M."/>
            <person name="Spring S."/>
            <person name="Teeling H."/>
            <person name="Quast C."/>
            <person name="Wulf J."/>
            <person name="Schattenhofer M."/>
            <person name="Yan S."/>
            <person name="Ferriera S."/>
            <person name="Johnson J."/>
            <person name="Glockner F.O."/>
            <person name="Amann R."/>
        </authorList>
    </citation>
    <scope>NUCLEOTIDE SEQUENCE [LARGE SCALE GENOMIC DNA]</scope>
    <source>
        <strain evidence="2">KT71</strain>
    </source>
</reference>
<evidence type="ECO:0000313" key="2">
    <source>
        <dbReference type="EMBL" id="EAQ96530.2"/>
    </source>
</evidence>
<reference evidence="2 3" key="2">
    <citation type="journal article" date="2009" name="PLoS ONE">
        <title>The photosynthetic apparatus and its regulation in the aerobic gammaproteobacterium Congregibacter litoralis gen. nov., sp. nov.</title>
        <authorList>
            <person name="Spring S."/>
            <person name="Lunsdorf H."/>
            <person name="Fuchs B.M."/>
            <person name="Tindall B.J."/>
        </authorList>
    </citation>
    <scope>NUCLEOTIDE SEQUENCE [LARGE SCALE GENOMIC DNA]</scope>
    <source>
        <strain evidence="2">KT71</strain>
    </source>
</reference>
<keyword evidence="1" id="KW-0472">Membrane</keyword>
<dbReference type="Proteomes" id="UP000019205">
    <property type="component" value="Chromosome"/>
</dbReference>
<feature type="transmembrane region" description="Helical" evidence="1">
    <location>
        <begin position="348"/>
        <end position="371"/>
    </location>
</feature>
<gene>
    <name evidence="2" type="ORF">KT71_05882</name>
</gene>
<keyword evidence="1" id="KW-0812">Transmembrane</keyword>
<protein>
    <recommendedName>
        <fullName evidence="4">Glycosyltransferase RgtA/B/C/D-like domain-containing protein</fullName>
    </recommendedName>
</protein>
<feature type="transmembrane region" description="Helical" evidence="1">
    <location>
        <begin position="185"/>
        <end position="205"/>
    </location>
</feature>
<feature type="transmembrane region" description="Helical" evidence="1">
    <location>
        <begin position="212"/>
        <end position="229"/>
    </location>
</feature>
<dbReference type="STRING" id="314285.KT71_05882"/>
<dbReference type="EMBL" id="AAOA02000004">
    <property type="protein sequence ID" value="EAQ96530.2"/>
    <property type="molecule type" value="Genomic_DNA"/>
</dbReference>
<feature type="transmembrane region" description="Helical" evidence="1">
    <location>
        <begin position="434"/>
        <end position="451"/>
    </location>
</feature>
<name>A4ABL7_9GAMM</name>
<feature type="transmembrane region" description="Helical" evidence="1">
    <location>
        <begin position="409"/>
        <end position="427"/>
    </location>
</feature>
<evidence type="ECO:0008006" key="4">
    <source>
        <dbReference type="Google" id="ProtNLM"/>
    </source>
</evidence>
<organism evidence="2 3">
    <name type="scientific">Congregibacter litoralis KT71</name>
    <dbReference type="NCBI Taxonomy" id="314285"/>
    <lineage>
        <taxon>Bacteria</taxon>
        <taxon>Pseudomonadati</taxon>
        <taxon>Pseudomonadota</taxon>
        <taxon>Gammaproteobacteria</taxon>
        <taxon>Cellvibrionales</taxon>
        <taxon>Halieaceae</taxon>
        <taxon>Congregibacter</taxon>
    </lineage>
</organism>
<keyword evidence="1" id="KW-1133">Transmembrane helix</keyword>
<comment type="caution">
    <text evidence="2">The sequence shown here is derived from an EMBL/GenBank/DDBJ whole genome shotgun (WGS) entry which is preliminary data.</text>
</comment>
<feature type="transmembrane region" description="Helical" evidence="1">
    <location>
        <begin position="136"/>
        <end position="157"/>
    </location>
</feature>
<keyword evidence="3" id="KW-1185">Reference proteome</keyword>
<accession>A4ABL7</accession>